<name>A0ACC2JDA9_9PEZI</name>
<gene>
    <name evidence="1" type="ORF">O1611_g8127</name>
</gene>
<organism evidence="1 2">
    <name type="scientific">Lasiodiplodia mahajangana</name>
    <dbReference type="NCBI Taxonomy" id="1108764"/>
    <lineage>
        <taxon>Eukaryota</taxon>
        <taxon>Fungi</taxon>
        <taxon>Dikarya</taxon>
        <taxon>Ascomycota</taxon>
        <taxon>Pezizomycotina</taxon>
        <taxon>Dothideomycetes</taxon>
        <taxon>Dothideomycetes incertae sedis</taxon>
        <taxon>Botryosphaeriales</taxon>
        <taxon>Botryosphaeriaceae</taxon>
        <taxon>Lasiodiplodia</taxon>
    </lineage>
</organism>
<comment type="caution">
    <text evidence="1">The sequence shown here is derived from an EMBL/GenBank/DDBJ whole genome shotgun (WGS) entry which is preliminary data.</text>
</comment>
<accession>A0ACC2JDA9</accession>
<dbReference type="Proteomes" id="UP001153332">
    <property type="component" value="Unassembled WGS sequence"/>
</dbReference>
<evidence type="ECO:0000313" key="2">
    <source>
        <dbReference type="Proteomes" id="UP001153332"/>
    </source>
</evidence>
<protein>
    <submittedName>
        <fullName evidence="1">Uncharacterized protein</fullName>
    </submittedName>
</protein>
<keyword evidence="2" id="KW-1185">Reference proteome</keyword>
<sequence>MHRFTSPVHRRPLNTRRAKMEPMKHNLKRPMSWPRVKTVKTVKTMVRYSGNKLRGLAWRLYGALGLIMPKGKNLDSDTDYENEVLDRLDDEFQPTVPLLPAKTDDGGSYSPRPIK</sequence>
<proteinExistence type="predicted"/>
<reference evidence="1" key="1">
    <citation type="submission" date="2022-12" db="EMBL/GenBank/DDBJ databases">
        <title>Genome Sequence of Lasiodiplodia mahajangana.</title>
        <authorList>
            <person name="Buettner E."/>
        </authorList>
    </citation>
    <scope>NUCLEOTIDE SEQUENCE</scope>
    <source>
        <strain evidence="1">VT137</strain>
    </source>
</reference>
<dbReference type="EMBL" id="JAPUUL010002322">
    <property type="protein sequence ID" value="KAJ8125511.1"/>
    <property type="molecule type" value="Genomic_DNA"/>
</dbReference>
<evidence type="ECO:0000313" key="1">
    <source>
        <dbReference type="EMBL" id="KAJ8125511.1"/>
    </source>
</evidence>